<accession>A0AAV5SMR8</accession>
<dbReference type="InterPro" id="IPR037152">
    <property type="entry name" value="L-asparaginase_N_sf"/>
</dbReference>
<feature type="active site" evidence="8">
    <location>
        <position position="309"/>
    </location>
</feature>
<dbReference type="PANTHER" id="PTHR11707:SF28">
    <property type="entry name" value="60 KDA LYSOPHOSPHOLIPASE"/>
    <property type="match status" value="1"/>
</dbReference>
<reference evidence="12" key="1">
    <citation type="submission" date="2023-10" db="EMBL/GenBank/DDBJ databases">
        <title>Genome assembly of Pristionchus species.</title>
        <authorList>
            <person name="Yoshida K."/>
            <person name="Sommer R.J."/>
        </authorList>
    </citation>
    <scope>NUCLEOTIDE SEQUENCE</scope>
    <source>
        <strain evidence="12">RS0144</strain>
    </source>
</reference>
<sequence>MEGGVAVAAVGGGGGVLLHGSNGSSSFACLSAAPAPARVPSAPSSLDGSVPEEENYYIVDEAPEPGTQTARTRRRMGAPDPTVRMDGSGWRGGRALAERLLREEAMEALSTGSHKAQSCAVPIVRLERKASDADRCDVGSPTRVTPLDESHTPKNLKIYPQGSLAKVLSATDLSRELHETSRPTTGKTGQADKLIPESRVLVLYTGGTIGMKSKGGVYSPQEGYLPEVIRTIPPLNDREFIDEFYANASVTPYSLPPIRNMKKRVIYWIVEYEPLLDSCDMTFDDWIRIASDIRKAYHHYDGFVVLHGTDTLAYTASALSFMMDNLGKPVVITGSQIPVAEVRSDGMDNLIGALVTAGNLDIPEVCVYFNNKLLRGNRTVKTDNSALAAFDSPNMLPLARMNINIKVNYDSIFRSDRVAPFCVHDNLCRNVGMLRIFPSMSIESVRAFLAPPTQGVILQTFGAGNMPSKRTDILDALREAIARDVLVVNITQCLKGQVDMHYATGKVLYDIGVVPGSDMTSEAAMAKLCYVLGRNDCDHEKKKKLLQTSLRGEMTVTRKGEAKQIDIIPQIAKALRVGTTKEILAVKGALIPPLVCHAAKMNNIELLEELKESGAVFSLTDYNSRNALHVAASNGNTEATKFLLQNGVNVHAKRSRFNRPGMRDMWGFTPLMCAVRSASMECIEAIRGAGGVIDGDHEEDGMELCYAASHGDLKTLKAYAAAGCNLNDTDYDGRGALHLAVTHRRPDAISFLLESGAQPDLKDFFGRSPLDEAAQMGWSEVVTQLKQASLDWHEREKRNNCQSEDEHSSLFQIDELH</sequence>
<dbReference type="InterPro" id="IPR027475">
    <property type="entry name" value="Asparaginase/glutaminase_AS2"/>
</dbReference>
<evidence type="ECO:0000256" key="3">
    <source>
        <dbReference type="ARBA" id="ARBA00022801"/>
    </source>
</evidence>
<dbReference type="Pfam" id="PF17763">
    <property type="entry name" value="Asparaginase_C"/>
    <property type="match status" value="1"/>
</dbReference>
<proteinExistence type="inferred from homology"/>
<dbReference type="FunFam" id="3.40.50.1170:FF:000003">
    <property type="entry name" value="60 kDa lysophospholipase"/>
    <property type="match status" value="1"/>
</dbReference>
<dbReference type="InterPro" id="IPR006033">
    <property type="entry name" value="AsnA_fam"/>
</dbReference>
<dbReference type="SUPFAM" id="SSF53774">
    <property type="entry name" value="Glutaminase/Asparaginase"/>
    <property type="match status" value="1"/>
</dbReference>
<dbReference type="SMART" id="SM00248">
    <property type="entry name" value="ANK"/>
    <property type="match status" value="6"/>
</dbReference>
<feature type="repeat" description="ANK" evidence="7">
    <location>
        <begin position="623"/>
        <end position="655"/>
    </location>
</feature>
<dbReference type="SUPFAM" id="SSF48403">
    <property type="entry name" value="Ankyrin repeat"/>
    <property type="match status" value="1"/>
</dbReference>
<dbReference type="Gene3D" id="3.40.50.1170">
    <property type="entry name" value="L-asparaginase, N-terminal domain"/>
    <property type="match status" value="1"/>
</dbReference>
<dbReference type="PANTHER" id="PTHR11707">
    <property type="entry name" value="L-ASPARAGINASE"/>
    <property type="match status" value="1"/>
</dbReference>
<evidence type="ECO:0000256" key="5">
    <source>
        <dbReference type="ARBA" id="ARBA00061199"/>
    </source>
</evidence>
<dbReference type="InterPro" id="IPR041725">
    <property type="entry name" value="L-asparaginase_I"/>
</dbReference>
<feature type="binding site" evidence="6">
    <location>
        <position position="278"/>
    </location>
    <ligand>
        <name>substrate</name>
    </ligand>
</feature>
<comment type="caution">
    <text evidence="12">The sequence shown here is derived from an EMBL/GenBank/DDBJ whole genome shotgun (WGS) entry which is preliminary data.</text>
</comment>
<feature type="binding site" evidence="6">
    <location>
        <begin position="309"/>
        <end position="310"/>
    </location>
    <ligand>
        <name>substrate</name>
    </ligand>
</feature>
<keyword evidence="3" id="KW-0378">Hydrolase</keyword>
<dbReference type="Gene3D" id="3.40.50.40">
    <property type="match status" value="1"/>
</dbReference>
<dbReference type="Gene3D" id="1.25.40.20">
    <property type="entry name" value="Ankyrin repeat-containing domain"/>
    <property type="match status" value="2"/>
</dbReference>
<dbReference type="InterPro" id="IPR036770">
    <property type="entry name" value="Ankyrin_rpt-contain_sf"/>
</dbReference>
<dbReference type="PROSITE" id="PS50088">
    <property type="entry name" value="ANK_REPEAT"/>
    <property type="match status" value="2"/>
</dbReference>
<organism evidence="12 13">
    <name type="scientific">Pristionchus entomophagus</name>
    <dbReference type="NCBI Taxonomy" id="358040"/>
    <lineage>
        <taxon>Eukaryota</taxon>
        <taxon>Metazoa</taxon>
        <taxon>Ecdysozoa</taxon>
        <taxon>Nematoda</taxon>
        <taxon>Chromadorea</taxon>
        <taxon>Rhabditida</taxon>
        <taxon>Rhabditina</taxon>
        <taxon>Diplogasteromorpha</taxon>
        <taxon>Diplogasteroidea</taxon>
        <taxon>Neodiplogasteridae</taxon>
        <taxon>Pristionchus</taxon>
    </lineage>
</organism>
<evidence type="ECO:0000259" key="11">
    <source>
        <dbReference type="Pfam" id="PF17763"/>
    </source>
</evidence>
<dbReference type="FunFam" id="3.40.50.40:FF:000001">
    <property type="entry name" value="L-asparaginase 1"/>
    <property type="match status" value="1"/>
</dbReference>
<dbReference type="InterPro" id="IPR036152">
    <property type="entry name" value="Asp/glu_Ase-like_sf"/>
</dbReference>
<dbReference type="EC" id="3.5.1.1" evidence="1"/>
<dbReference type="PIRSF" id="PIRSF001220">
    <property type="entry name" value="L-ASNase_gatD"/>
    <property type="match status" value="1"/>
</dbReference>
<protein>
    <recommendedName>
        <fullName evidence="1">asparaginase</fullName>
        <ecNumber evidence="1">3.5.1.1</ecNumber>
    </recommendedName>
</protein>
<feature type="region of interest" description="Disordered" evidence="9">
    <location>
        <begin position="796"/>
        <end position="817"/>
    </location>
</feature>
<dbReference type="InterPro" id="IPR006034">
    <property type="entry name" value="Asparaginase/glutaminase-like"/>
</dbReference>
<evidence type="ECO:0000256" key="4">
    <source>
        <dbReference type="ARBA" id="ARBA00023043"/>
    </source>
</evidence>
<dbReference type="GO" id="GO:0004067">
    <property type="term" value="F:asparaginase activity"/>
    <property type="evidence" value="ECO:0007669"/>
    <property type="project" value="UniProtKB-UniRule"/>
</dbReference>
<evidence type="ECO:0000256" key="8">
    <source>
        <dbReference type="PROSITE-ProRule" id="PRU10100"/>
    </source>
</evidence>
<evidence type="ECO:0000259" key="10">
    <source>
        <dbReference type="Pfam" id="PF00710"/>
    </source>
</evidence>
<dbReference type="SMART" id="SM00870">
    <property type="entry name" value="Asparaginase"/>
    <property type="match status" value="1"/>
</dbReference>
<dbReference type="CDD" id="cd08963">
    <property type="entry name" value="L-asparaginase_I"/>
    <property type="match status" value="1"/>
</dbReference>
<keyword evidence="4 7" id="KW-0040">ANK repeat</keyword>
<comment type="similarity">
    <text evidence="5">In the N-terminal section; belongs to the asparaginase 1 family.</text>
</comment>
<feature type="domain" description="Asparaginase/glutaminase C-terminal" evidence="11">
    <location>
        <begin position="430"/>
        <end position="545"/>
    </location>
</feature>
<evidence type="ECO:0000256" key="6">
    <source>
        <dbReference type="PIRSR" id="PIRSR001220-2"/>
    </source>
</evidence>
<dbReference type="NCBIfam" id="TIGR00519">
    <property type="entry name" value="asnASE_I"/>
    <property type="match status" value="1"/>
</dbReference>
<dbReference type="InterPro" id="IPR027474">
    <property type="entry name" value="L-asparaginase_N"/>
</dbReference>
<evidence type="ECO:0000313" key="13">
    <source>
        <dbReference type="Proteomes" id="UP001432027"/>
    </source>
</evidence>
<keyword evidence="13" id="KW-1185">Reference proteome</keyword>
<evidence type="ECO:0000313" key="12">
    <source>
        <dbReference type="EMBL" id="GMS80901.1"/>
    </source>
</evidence>
<dbReference type="Proteomes" id="UP001432027">
    <property type="component" value="Unassembled WGS sequence"/>
</dbReference>
<dbReference type="PIRSF" id="PIRSF500176">
    <property type="entry name" value="L_ASNase"/>
    <property type="match status" value="1"/>
</dbReference>
<dbReference type="InterPro" id="IPR027473">
    <property type="entry name" value="L-asparaginase_C"/>
</dbReference>
<dbReference type="AlphaFoldDB" id="A0AAV5SMR8"/>
<dbReference type="EMBL" id="BTSX01000001">
    <property type="protein sequence ID" value="GMS80901.1"/>
    <property type="molecule type" value="Genomic_DNA"/>
</dbReference>
<dbReference type="Pfam" id="PF12796">
    <property type="entry name" value="Ank_2"/>
    <property type="match status" value="2"/>
</dbReference>
<feature type="region of interest" description="Disordered" evidence="9">
    <location>
        <begin position="67"/>
        <end position="90"/>
    </location>
</feature>
<evidence type="ECO:0000256" key="9">
    <source>
        <dbReference type="SAM" id="MobiDB-lite"/>
    </source>
</evidence>
<keyword evidence="2" id="KW-0677">Repeat</keyword>
<dbReference type="PROSITE" id="PS50297">
    <property type="entry name" value="ANK_REP_REGION"/>
    <property type="match status" value="2"/>
</dbReference>
<evidence type="ECO:0000256" key="2">
    <source>
        <dbReference type="ARBA" id="ARBA00022737"/>
    </source>
</evidence>
<evidence type="ECO:0000256" key="7">
    <source>
        <dbReference type="PROSITE-ProRule" id="PRU00023"/>
    </source>
</evidence>
<dbReference type="InterPro" id="IPR040919">
    <property type="entry name" value="Asparaginase_C"/>
</dbReference>
<dbReference type="GO" id="GO:0009066">
    <property type="term" value="P:aspartate family amino acid metabolic process"/>
    <property type="evidence" value="ECO:0007669"/>
    <property type="project" value="UniProtKB-ARBA"/>
</dbReference>
<dbReference type="PROSITE" id="PS51732">
    <property type="entry name" value="ASN_GLN_ASE_3"/>
    <property type="match status" value="1"/>
</dbReference>
<dbReference type="Pfam" id="PF00710">
    <property type="entry name" value="Asparaginase"/>
    <property type="match status" value="1"/>
</dbReference>
<dbReference type="SFLD" id="SFLDS00057">
    <property type="entry name" value="Glutaminase/Asparaginase"/>
    <property type="match status" value="1"/>
</dbReference>
<evidence type="ECO:0000256" key="1">
    <source>
        <dbReference type="ARBA" id="ARBA00012920"/>
    </source>
</evidence>
<dbReference type="PRINTS" id="PR00139">
    <property type="entry name" value="ASNGLNASE"/>
</dbReference>
<name>A0AAV5SMR8_9BILA</name>
<dbReference type="InterPro" id="IPR002110">
    <property type="entry name" value="Ankyrin_rpt"/>
</dbReference>
<feature type="domain" description="L-asparaginase N-terminal" evidence="10">
    <location>
        <begin position="199"/>
        <end position="411"/>
    </location>
</feature>
<feature type="region of interest" description="Disordered" evidence="9">
    <location>
        <begin position="134"/>
        <end position="154"/>
    </location>
</feature>
<gene>
    <name evidence="12" type="ORF">PENTCL1PPCAC_3076</name>
</gene>
<feature type="repeat" description="ANK" evidence="7">
    <location>
        <begin position="732"/>
        <end position="764"/>
    </location>
</feature>
<dbReference type="PROSITE" id="PS00917">
    <property type="entry name" value="ASN_GLN_ASE_2"/>
    <property type="match status" value="1"/>
</dbReference>